<keyword evidence="3" id="KW-1185">Reference proteome</keyword>
<dbReference type="EMBL" id="WMBT01000008">
    <property type="protein sequence ID" value="MTE01204.1"/>
    <property type="molecule type" value="Genomic_DNA"/>
</dbReference>
<evidence type="ECO:0000313" key="2">
    <source>
        <dbReference type="EMBL" id="MTE01204.1"/>
    </source>
</evidence>
<gene>
    <name evidence="2" type="ORF">GIY56_12995</name>
</gene>
<evidence type="ECO:0008006" key="4">
    <source>
        <dbReference type="Google" id="ProtNLM"/>
    </source>
</evidence>
<dbReference type="RefSeq" id="WP_154765282.1">
    <property type="nucleotide sequence ID" value="NZ_WMBT01000008.1"/>
</dbReference>
<evidence type="ECO:0000256" key="1">
    <source>
        <dbReference type="SAM" id="MobiDB-lite"/>
    </source>
</evidence>
<feature type="region of interest" description="Disordered" evidence="1">
    <location>
        <begin position="1"/>
        <end position="41"/>
    </location>
</feature>
<organism evidence="2 3">
    <name type="scientific">Paracoccus lichenicola</name>
    <dbReference type="NCBI Taxonomy" id="2665644"/>
    <lineage>
        <taxon>Bacteria</taxon>
        <taxon>Pseudomonadati</taxon>
        <taxon>Pseudomonadota</taxon>
        <taxon>Alphaproteobacteria</taxon>
        <taxon>Rhodobacterales</taxon>
        <taxon>Paracoccaceae</taxon>
        <taxon>Paracoccus</taxon>
    </lineage>
</organism>
<dbReference type="InterPro" id="IPR013780">
    <property type="entry name" value="Glyco_hydro_b"/>
</dbReference>
<name>A0A6L6HPW1_9RHOB</name>
<dbReference type="Proteomes" id="UP000481417">
    <property type="component" value="Unassembled WGS sequence"/>
</dbReference>
<protein>
    <recommendedName>
        <fullName evidence="4">DUF3459 domain-containing protein</fullName>
    </recommendedName>
</protein>
<dbReference type="Gene3D" id="2.60.40.1180">
    <property type="entry name" value="Golgi alpha-mannosidase II"/>
    <property type="match status" value="1"/>
</dbReference>
<comment type="caution">
    <text evidence="2">The sequence shown here is derived from an EMBL/GenBank/DDBJ whole genome shotgun (WGS) entry which is preliminary data.</text>
</comment>
<evidence type="ECO:0000313" key="3">
    <source>
        <dbReference type="Proteomes" id="UP000481417"/>
    </source>
</evidence>
<reference evidence="2 3" key="1">
    <citation type="submission" date="2019-11" db="EMBL/GenBank/DDBJ databases">
        <authorList>
            <person name="Lang L."/>
        </authorList>
    </citation>
    <scope>NUCLEOTIDE SEQUENCE [LARGE SCALE GENOMIC DNA]</scope>
    <source>
        <strain evidence="2 3">YIM 132242</strain>
    </source>
</reference>
<sequence length="122" mass="13563">MTARRCSGTRSPARASPRTRSGSPSTRAAPGSTARRGTTPRPVLAHYRRLIALRKRHEVIVQGRFVPWLEDHSRIWAYAREWENRRSSVLCNISSEPARATVPPGPITLKPWEAVAVLGDLG</sequence>
<proteinExistence type="predicted"/>
<dbReference type="GO" id="GO:0016798">
    <property type="term" value="F:hydrolase activity, acting on glycosyl bonds"/>
    <property type="evidence" value="ECO:0007669"/>
    <property type="project" value="UniProtKB-KW"/>
</dbReference>
<feature type="compositionally biased region" description="Low complexity" evidence="1">
    <location>
        <begin position="9"/>
        <end position="29"/>
    </location>
</feature>
<accession>A0A6L6HPW1</accession>
<dbReference type="SUPFAM" id="SSF51011">
    <property type="entry name" value="Glycosyl hydrolase domain"/>
    <property type="match status" value="1"/>
</dbReference>
<dbReference type="AlphaFoldDB" id="A0A6L6HPW1"/>